<keyword evidence="4" id="KW-0677">Repeat</keyword>
<keyword evidence="2" id="KW-0808">Transferase</keyword>
<gene>
    <name evidence="13" type="ORF">GCK72_006938</name>
</gene>
<keyword evidence="6" id="KW-0833">Ubl conjugation pathway</keyword>
<feature type="transmembrane region" description="Helical" evidence="10">
    <location>
        <begin position="273"/>
        <end position="302"/>
    </location>
</feature>
<organism evidence="13 14">
    <name type="scientific">Caenorhabditis remanei</name>
    <name type="common">Caenorhabditis vulgaris</name>
    <dbReference type="NCBI Taxonomy" id="31234"/>
    <lineage>
        <taxon>Eukaryota</taxon>
        <taxon>Metazoa</taxon>
        <taxon>Ecdysozoa</taxon>
        <taxon>Nematoda</taxon>
        <taxon>Chromadorea</taxon>
        <taxon>Rhabditida</taxon>
        <taxon>Rhabditina</taxon>
        <taxon>Rhabditomorpha</taxon>
        <taxon>Rhabditoidea</taxon>
        <taxon>Rhabditidae</taxon>
        <taxon>Peloderinae</taxon>
        <taxon>Caenorhabditis</taxon>
    </lineage>
</organism>
<dbReference type="GO" id="GO:0000151">
    <property type="term" value="C:ubiquitin ligase complex"/>
    <property type="evidence" value="ECO:0007669"/>
    <property type="project" value="TreeGrafter"/>
</dbReference>
<keyword evidence="10" id="KW-1133">Transmembrane helix</keyword>
<dbReference type="GO" id="GO:0004842">
    <property type="term" value="F:ubiquitin-protein transferase activity"/>
    <property type="evidence" value="ECO:0007669"/>
    <property type="project" value="TreeGrafter"/>
</dbReference>
<reference evidence="13 14" key="1">
    <citation type="submission" date="2019-12" db="EMBL/GenBank/DDBJ databases">
        <title>Chromosome-level assembly of the Caenorhabditis remanei genome.</title>
        <authorList>
            <person name="Teterina A.A."/>
            <person name="Willis J.H."/>
            <person name="Phillips P.C."/>
        </authorList>
    </citation>
    <scope>NUCLEOTIDE SEQUENCE [LARGE SCALE GENOMIC DNA]</scope>
    <source>
        <strain evidence="13 14">PX506</strain>
        <tissue evidence="13">Whole organism</tissue>
    </source>
</reference>
<dbReference type="GO" id="GO:0043130">
    <property type="term" value="F:ubiquitin binding"/>
    <property type="evidence" value="ECO:0007669"/>
    <property type="project" value="TreeGrafter"/>
</dbReference>
<dbReference type="KEGG" id="crq:GCK72_006938"/>
<dbReference type="InterPro" id="IPR002867">
    <property type="entry name" value="IBR_dom"/>
</dbReference>
<feature type="region of interest" description="Disordered" evidence="9">
    <location>
        <begin position="392"/>
        <end position="420"/>
    </location>
</feature>
<name>A0A6A5HG69_CAERE</name>
<evidence type="ECO:0000259" key="12">
    <source>
        <dbReference type="PROSITE" id="PS51873"/>
    </source>
</evidence>
<dbReference type="InterPro" id="IPR051628">
    <property type="entry name" value="LUBAC_E3_Ligases"/>
</dbReference>
<dbReference type="GO" id="GO:0008270">
    <property type="term" value="F:zinc ion binding"/>
    <property type="evidence" value="ECO:0007669"/>
    <property type="project" value="UniProtKB-KW"/>
</dbReference>
<dbReference type="Gene3D" id="2.20.25.20">
    <property type="match status" value="1"/>
</dbReference>
<dbReference type="PROSITE" id="PS51873">
    <property type="entry name" value="TRIAD"/>
    <property type="match status" value="1"/>
</dbReference>
<keyword evidence="3" id="KW-0479">Metal-binding</keyword>
<keyword evidence="7" id="KW-0862">Zinc</keyword>
<dbReference type="RefSeq" id="XP_003109939.2">
    <property type="nucleotide sequence ID" value="XM_003109891.2"/>
</dbReference>
<dbReference type="Gene3D" id="1.20.120.1750">
    <property type="match status" value="1"/>
</dbReference>
<evidence type="ECO:0000256" key="7">
    <source>
        <dbReference type="ARBA" id="ARBA00022833"/>
    </source>
</evidence>
<sequence>MQQHPETRKEWLRRRNQPDLRIVQRDFRGFRQPQVRRASIEIGEDAQRVQQLEAIRRQQMVECQLCCEFFPPDNFRELTNCRHSFCKNCTRRHITYCIVENRIEVPCPGCAEEIHPEDIKQYTKVRSPNLYAKYEEFSVRAALVKVPEARWCPAPDCGFAVIVPNGERCPKIKCQRERCGVEFCYKCKKEWHKGRPCGEKPKPSEDFYACRPCPRCSTLIMKEDDGSCNHMHCTMCRAEFCWLCLKEITDLHYMSPTGCTFWGKKPWSGRKRLMWQLGSLIGTPAVVVATAVVSVPLIIGLVPYSIGKKVYKKMKNESKAKRVISTAAAVTGSAIVSPALAGVAVVLGVPLALGYTYIMVPKALIHDVADYVTKKKQPEVIEISPAALLQMSQEAVQKAPERDGTAPGPSSVTSSDYSEDFDAADFVELCDEDLD</sequence>
<dbReference type="CDD" id="cd20338">
    <property type="entry name" value="BRcat_RBR_RNF19"/>
    <property type="match status" value="1"/>
</dbReference>
<dbReference type="GO" id="GO:0097039">
    <property type="term" value="P:protein linear polyubiquitination"/>
    <property type="evidence" value="ECO:0007669"/>
    <property type="project" value="TreeGrafter"/>
</dbReference>
<proteinExistence type="predicted"/>
<accession>A0A6A5HG69</accession>
<dbReference type="PANTHER" id="PTHR22770">
    <property type="entry name" value="UBIQUITIN CONJUGATING ENZYME 7 INTERACTING PROTEIN-RELATED"/>
    <property type="match status" value="1"/>
</dbReference>
<evidence type="ECO:0000256" key="6">
    <source>
        <dbReference type="ARBA" id="ARBA00022786"/>
    </source>
</evidence>
<evidence type="ECO:0000256" key="4">
    <source>
        <dbReference type="ARBA" id="ARBA00022737"/>
    </source>
</evidence>
<dbReference type="PANTHER" id="PTHR22770:SF13">
    <property type="entry name" value="RING-TYPE DOMAIN-CONTAINING PROTEIN"/>
    <property type="match status" value="1"/>
</dbReference>
<evidence type="ECO:0000256" key="9">
    <source>
        <dbReference type="SAM" id="MobiDB-lite"/>
    </source>
</evidence>
<dbReference type="PROSITE" id="PS50089">
    <property type="entry name" value="ZF_RING_2"/>
    <property type="match status" value="1"/>
</dbReference>
<evidence type="ECO:0000313" key="14">
    <source>
        <dbReference type="Proteomes" id="UP000483820"/>
    </source>
</evidence>
<dbReference type="AlphaFoldDB" id="A0A6A5HG69"/>
<evidence type="ECO:0000256" key="1">
    <source>
        <dbReference type="ARBA" id="ARBA00004906"/>
    </source>
</evidence>
<dbReference type="CTD" id="9803820"/>
<dbReference type="SMART" id="SM00647">
    <property type="entry name" value="IBR"/>
    <property type="match status" value="2"/>
</dbReference>
<dbReference type="Pfam" id="PF22191">
    <property type="entry name" value="IBR_1"/>
    <property type="match status" value="1"/>
</dbReference>
<keyword evidence="10" id="KW-0472">Membrane</keyword>
<evidence type="ECO:0000256" key="5">
    <source>
        <dbReference type="ARBA" id="ARBA00022771"/>
    </source>
</evidence>
<evidence type="ECO:0000256" key="2">
    <source>
        <dbReference type="ARBA" id="ARBA00022679"/>
    </source>
</evidence>
<dbReference type="InterPro" id="IPR044066">
    <property type="entry name" value="TRIAD_supradom"/>
</dbReference>
<feature type="domain" description="RING-type" evidence="11">
    <location>
        <begin position="63"/>
        <end position="110"/>
    </location>
</feature>
<dbReference type="SUPFAM" id="SSF57850">
    <property type="entry name" value="RING/U-box"/>
    <property type="match status" value="3"/>
</dbReference>
<keyword evidence="5 8" id="KW-0863">Zinc-finger</keyword>
<protein>
    <submittedName>
        <fullName evidence="13">Uncharacterized protein</fullName>
    </submittedName>
</protein>
<keyword evidence="10" id="KW-0812">Transmembrane</keyword>
<dbReference type="Proteomes" id="UP000483820">
    <property type="component" value="Chromosome II"/>
</dbReference>
<comment type="caution">
    <text evidence="13">The sequence shown here is derived from an EMBL/GenBank/DDBJ whole genome shotgun (WGS) entry which is preliminary data.</text>
</comment>
<evidence type="ECO:0000259" key="11">
    <source>
        <dbReference type="PROSITE" id="PS50089"/>
    </source>
</evidence>
<feature type="transmembrane region" description="Helical" evidence="10">
    <location>
        <begin position="323"/>
        <end position="353"/>
    </location>
</feature>
<dbReference type="GO" id="GO:0043161">
    <property type="term" value="P:proteasome-mediated ubiquitin-dependent protein catabolic process"/>
    <property type="evidence" value="ECO:0007669"/>
    <property type="project" value="TreeGrafter"/>
</dbReference>
<dbReference type="Gene3D" id="3.30.40.10">
    <property type="entry name" value="Zinc/RING finger domain, C3HC4 (zinc finger)"/>
    <property type="match status" value="1"/>
</dbReference>
<evidence type="ECO:0000256" key="8">
    <source>
        <dbReference type="PROSITE-ProRule" id="PRU00175"/>
    </source>
</evidence>
<dbReference type="FunFam" id="3.30.40.10:FF:000137">
    <property type="entry name" value="RanBP-type and C3HC4-type zinc finger-containing protein 1"/>
    <property type="match status" value="1"/>
</dbReference>
<dbReference type="InterPro" id="IPR001841">
    <property type="entry name" value="Znf_RING"/>
</dbReference>
<dbReference type="GeneID" id="9803820"/>
<evidence type="ECO:0000256" key="10">
    <source>
        <dbReference type="SAM" id="Phobius"/>
    </source>
</evidence>
<dbReference type="CDD" id="cd20355">
    <property type="entry name" value="Rcat_RBR_RNF19"/>
    <property type="match status" value="1"/>
</dbReference>
<dbReference type="Pfam" id="PF01485">
    <property type="entry name" value="IBR"/>
    <property type="match status" value="1"/>
</dbReference>
<feature type="domain" description="RING-type" evidence="12">
    <location>
        <begin position="59"/>
        <end position="263"/>
    </location>
</feature>
<comment type="pathway">
    <text evidence="1">Protein modification; protein ubiquitination.</text>
</comment>
<evidence type="ECO:0000256" key="3">
    <source>
        <dbReference type="ARBA" id="ARBA00022723"/>
    </source>
</evidence>
<dbReference type="EMBL" id="WUAV01000002">
    <property type="protein sequence ID" value="KAF1766980.1"/>
    <property type="molecule type" value="Genomic_DNA"/>
</dbReference>
<dbReference type="InterPro" id="IPR013083">
    <property type="entry name" value="Znf_RING/FYVE/PHD"/>
</dbReference>
<evidence type="ECO:0000313" key="13">
    <source>
        <dbReference type="EMBL" id="KAF1766980.1"/>
    </source>
</evidence>